<protein>
    <submittedName>
        <fullName evidence="1">Uncharacterized protein</fullName>
    </submittedName>
</protein>
<sequence length="260" mass="28655">MTAVCWEEMEAAIAVNPNKQSVLGGGAVTRSVSSLPTEAGLSWLPGWCEDTMTVADGVALSLWIRDPLYRAATPSLRRSMEMEEAAYLIHQTDMKGRWVRKHLEEDLRGRAAGGPPPTDAWESAMKVRRAAMLLDYIFTVRELRVVLWWPHHKTVTVIPLTGVDTVTQINCLSGRVLLGPRSTISWPAWQQIITDNTWVPPASAPSAGALTVAQIQEKIKTMGGQVTGNRQVLWNRLMWLQATTKVASNDEPEAANVTSS</sequence>
<dbReference type="AlphaFoldDB" id="A0A6C0EA95"/>
<name>A0A6C0EA95_9ZZZZ</name>
<dbReference type="EMBL" id="MN739743">
    <property type="protein sequence ID" value="QHT24315.1"/>
    <property type="molecule type" value="Genomic_DNA"/>
</dbReference>
<reference evidence="1" key="1">
    <citation type="journal article" date="2020" name="Nature">
        <title>Giant virus diversity and host interactions through global metagenomics.</title>
        <authorList>
            <person name="Schulz F."/>
            <person name="Roux S."/>
            <person name="Paez-Espino D."/>
            <person name="Jungbluth S."/>
            <person name="Walsh D.A."/>
            <person name="Denef V.J."/>
            <person name="McMahon K.D."/>
            <person name="Konstantinidis K.T."/>
            <person name="Eloe-Fadrosh E.A."/>
            <person name="Kyrpides N.C."/>
            <person name="Woyke T."/>
        </authorList>
    </citation>
    <scope>NUCLEOTIDE SEQUENCE</scope>
    <source>
        <strain evidence="1">GVMAG-M-3300023179-138</strain>
    </source>
</reference>
<proteinExistence type="predicted"/>
<organism evidence="1">
    <name type="scientific">viral metagenome</name>
    <dbReference type="NCBI Taxonomy" id="1070528"/>
    <lineage>
        <taxon>unclassified sequences</taxon>
        <taxon>metagenomes</taxon>
        <taxon>organismal metagenomes</taxon>
    </lineage>
</organism>
<evidence type="ECO:0000313" key="1">
    <source>
        <dbReference type="EMBL" id="QHT24315.1"/>
    </source>
</evidence>
<accession>A0A6C0EA95</accession>